<keyword evidence="12" id="KW-1185">Reference proteome</keyword>
<feature type="binding site" evidence="10">
    <location>
        <position position="160"/>
    </location>
    <ligand>
        <name>urate</name>
        <dbReference type="ChEBI" id="CHEBI:17775"/>
    </ligand>
</feature>
<keyword evidence="6" id="KW-0560">Oxidoreductase</keyword>
<keyword evidence="7" id="KW-0576">Peroxisome</keyword>
<dbReference type="NCBIfam" id="TIGR03383">
    <property type="entry name" value="urate_oxi"/>
    <property type="match status" value="1"/>
</dbReference>
<sequence>MSQLSYARYGKDNVRLYKVDKDPKTGIHTVVEQTVRILLEGDIEQSYTKADNSVVVATDTQKQTTYILAKQHPIDPPEQFAAIIGDHFIKTYPHIHAAHVKIIQHRWTRMTIDGKAHPHSFYRDGEETRVIEAVTRENVGVSIRSKIEKLLVLKSTGSAFHGFHRDEYTRLPETWDRILSTEIEAGWQWKLFKTVDELKSVDFNAAWKTARDITLKTFAEDDSASVQATMYKMCDLILAAVPNVEAVDYSLPNKHYFEIDLSWHKDIKNTGKDATVLAPQTDPNGLIQCTVTRKGIKSKLSEMKADRDTVLYTHKTMPPKYMTGKGRTVQEPSFAASTISMFTSKENRSIVTAAGMFAVRNLSED</sequence>
<dbReference type="OrthoDB" id="9992118at2759"/>
<dbReference type="PROSITE" id="PS00366">
    <property type="entry name" value="URICASE"/>
    <property type="match status" value="1"/>
</dbReference>
<feature type="active site" description="Charge relay system" evidence="9">
    <location>
        <position position="255"/>
    </location>
</feature>
<dbReference type="VEuPathDB" id="FungiDB:yc1106_01037"/>
<dbReference type="SUPFAM" id="SSF55620">
    <property type="entry name" value="Tetrahydrobiopterin biosynthesis enzymes-like"/>
    <property type="match status" value="2"/>
</dbReference>
<dbReference type="EMBL" id="CP089274">
    <property type="protein sequence ID" value="USP73763.1"/>
    <property type="molecule type" value="Genomic_DNA"/>
</dbReference>
<dbReference type="Pfam" id="PF01014">
    <property type="entry name" value="Uricase"/>
    <property type="match status" value="2"/>
</dbReference>
<evidence type="ECO:0000256" key="7">
    <source>
        <dbReference type="ARBA" id="ARBA00023140"/>
    </source>
</evidence>
<evidence type="ECO:0000256" key="3">
    <source>
        <dbReference type="ARBA" id="ARBA00009760"/>
    </source>
</evidence>
<dbReference type="Proteomes" id="UP001056012">
    <property type="component" value="Chromosome 1"/>
</dbReference>
<dbReference type="FunFam" id="3.10.270.10:FF:000001">
    <property type="entry name" value="Uricase"/>
    <property type="match status" value="1"/>
</dbReference>
<dbReference type="InterPro" id="IPR019842">
    <property type="entry name" value="Uricase_CS"/>
</dbReference>
<dbReference type="PANTHER" id="PTHR42874:SF1">
    <property type="entry name" value="URICASE"/>
    <property type="match status" value="1"/>
</dbReference>
<feature type="binding site" evidence="10">
    <location>
        <position position="227"/>
    </location>
    <ligand>
        <name>urate</name>
        <dbReference type="ChEBI" id="CHEBI:17775"/>
    </ligand>
</feature>
<dbReference type="GO" id="GO:0006145">
    <property type="term" value="P:purine nucleobase catabolic process"/>
    <property type="evidence" value="ECO:0007669"/>
    <property type="project" value="TreeGrafter"/>
</dbReference>
<gene>
    <name evidence="11" type="ORF">yc1106_01037</name>
</gene>
<dbReference type="AlphaFoldDB" id="A0A9Q9DND1"/>
<feature type="active site" description="Charge relay system" evidence="9">
    <location>
        <position position="58"/>
    </location>
</feature>
<evidence type="ECO:0000256" key="2">
    <source>
        <dbReference type="ARBA" id="ARBA00004831"/>
    </source>
</evidence>
<organism evidence="11 12">
    <name type="scientific">Curvularia clavata</name>
    <dbReference type="NCBI Taxonomy" id="95742"/>
    <lineage>
        <taxon>Eukaryota</taxon>
        <taxon>Fungi</taxon>
        <taxon>Dikarya</taxon>
        <taxon>Ascomycota</taxon>
        <taxon>Pezizomycotina</taxon>
        <taxon>Dothideomycetes</taxon>
        <taxon>Pleosporomycetidae</taxon>
        <taxon>Pleosporales</taxon>
        <taxon>Pleosporineae</taxon>
        <taxon>Pleosporaceae</taxon>
        <taxon>Curvularia</taxon>
    </lineage>
</organism>
<reference evidence="11" key="1">
    <citation type="submission" date="2021-12" db="EMBL/GenBank/DDBJ databases">
        <title>Curvularia clavata genome.</title>
        <authorList>
            <person name="Cao Y."/>
        </authorList>
    </citation>
    <scope>NUCLEOTIDE SEQUENCE</scope>
    <source>
        <strain evidence="11">Yc1106</strain>
    </source>
</reference>
<comment type="subcellular location">
    <subcellularLocation>
        <location evidence="1">Peroxisome</location>
    </subcellularLocation>
</comment>
<accession>A0A9Q9DND1</accession>
<feature type="binding site" evidence="10">
    <location>
        <position position="59"/>
    </location>
    <ligand>
        <name>urate</name>
        <dbReference type="ChEBI" id="CHEBI:17775"/>
    </ligand>
</feature>
<keyword evidence="5" id="KW-0659">Purine metabolism</keyword>
<feature type="binding site" evidence="10">
    <location>
        <position position="177"/>
    </location>
    <ligand>
        <name>urate</name>
        <dbReference type="ChEBI" id="CHEBI:17775"/>
    </ligand>
</feature>
<feature type="binding site" evidence="10">
    <location>
        <position position="227"/>
    </location>
    <ligand>
        <name>5-hydroxyisourate</name>
        <dbReference type="ChEBI" id="CHEBI:18072"/>
    </ligand>
</feature>
<feature type="binding site" evidence="10">
    <location>
        <position position="253"/>
    </location>
    <ligand>
        <name>O2</name>
        <dbReference type="ChEBI" id="CHEBI:15379"/>
    </ligand>
</feature>
<dbReference type="GO" id="GO:0005777">
    <property type="term" value="C:peroxisome"/>
    <property type="evidence" value="ECO:0007669"/>
    <property type="project" value="UniProtKB-SubCell"/>
</dbReference>
<dbReference type="PRINTS" id="PR00093">
    <property type="entry name" value="URICASE"/>
</dbReference>
<comment type="similarity">
    <text evidence="3">Belongs to the uricase family.</text>
</comment>
<proteinExistence type="inferred from homology"/>
<evidence type="ECO:0000313" key="11">
    <source>
        <dbReference type="EMBL" id="USP73763.1"/>
    </source>
</evidence>
<evidence type="ECO:0000256" key="9">
    <source>
        <dbReference type="PIRSR" id="PIRSR000241-1"/>
    </source>
</evidence>
<evidence type="ECO:0000256" key="1">
    <source>
        <dbReference type="ARBA" id="ARBA00004275"/>
    </source>
</evidence>
<dbReference type="InterPro" id="IPR002042">
    <property type="entry name" value="Uricase"/>
</dbReference>
<evidence type="ECO:0000256" key="4">
    <source>
        <dbReference type="ARBA" id="ARBA00012598"/>
    </source>
</evidence>
<feature type="binding site" evidence="10">
    <location>
        <position position="253"/>
    </location>
    <ligand>
        <name>urate</name>
        <dbReference type="ChEBI" id="CHEBI:17775"/>
    </ligand>
</feature>
<feature type="binding site" evidence="10">
    <location>
        <position position="58"/>
    </location>
    <ligand>
        <name>urate</name>
        <dbReference type="ChEBI" id="CHEBI:17775"/>
    </ligand>
</feature>
<evidence type="ECO:0000256" key="10">
    <source>
        <dbReference type="PIRSR" id="PIRSR000241-2"/>
    </source>
</evidence>
<evidence type="ECO:0000256" key="6">
    <source>
        <dbReference type="ARBA" id="ARBA00023002"/>
    </source>
</evidence>
<feature type="binding site" evidence="10">
    <location>
        <position position="226"/>
    </location>
    <ligand>
        <name>5-hydroxyisourate</name>
        <dbReference type="ChEBI" id="CHEBI:18072"/>
    </ligand>
</feature>
<evidence type="ECO:0000256" key="5">
    <source>
        <dbReference type="ARBA" id="ARBA00022631"/>
    </source>
</evidence>
<evidence type="ECO:0000313" key="12">
    <source>
        <dbReference type="Proteomes" id="UP001056012"/>
    </source>
</evidence>
<dbReference type="PIRSF" id="PIRSF000241">
    <property type="entry name" value="Urate_oxidase"/>
    <property type="match status" value="1"/>
</dbReference>
<evidence type="ECO:0000256" key="8">
    <source>
        <dbReference type="ARBA" id="ARBA00031317"/>
    </source>
</evidence>
<dbReference type="Gene3D" id="3.10.270.10">
    <property type="entry name" value="Urate Oxidase"/>
    <property type="match status" value="1"/>
</dbReference>
<feature type="binding site" evidence="10">
    <location>
        <position position="226"/>
    </location>
    <ligand>
        <name>urate</name>
        <dbReference type="ChEBI" id="CHEBI:17775"/>
    </ligand>
</feature>
<protein>
    <recommendedName>
        <fullName evidence="4">factor independent urate hydroxylase</fullName>
        <ecNumber evidence="4">1.7.3.3</ecNumber>
    </recommendedName>
    <alternativeName>
        <fullName evidence="8">Urate oxidase</fullName>
    </alternativeName>
</protein>
<dbReference type="GO" id="GO:0004846">
    <property type="term" value="F:urate oxidase activity"/>
    <property type="evidence" value="ECO:0007669"/>
    <property type="project" value="UniProtKB-EC"/>
</dbReference>
<feature type="binding site" evidence="10">
    <location>
        <position position="253"/>
    </location>
    <ligand>
        <name>5-hydroxyisourate</name>
        <dbReference type="ChEBI" id="CHEBI:18072"/>
    </ligand>
</feature>
<comment type="pathway">
    <text evidence="2">Purine metabolism; urate degradation; (S)-allantoin from urate: step 1/3.</text>
</comment>
<dbReference type="PANTHER" id="PTHR42874">
    <property type="entry name" value="URICASE"/>
    <property type="match status" value="1"/>
</dbReference>
<name>A0A9Q9DND1_CURCL</name>
<feature type="active site" description="Charge relay system" evidence="9">
    <location>
        <position position="11"/>
    </location>
</feature>
<dbReference type="EC" id="1.7.3.3" evidence="4"/>
<dbReference type="GO" id="GO:0019628">
    <property type="term" value="P:urate catabolic process"/>
    <property type="evidence" value="ECO:0007669"/>
    <property type="project" value="TreeGrafter"/>
</dbReference>